<proteinExistence type="predicted"/>
<evidence type="ECO:0000313" key="1">
    <source>
        <dbReference type="EMBL" id="KAK8483470.1"/>
    </source>
</evidence>
<dbReference type="EMBL" id="JBBPBN010000654">
    <property type="protein sequence ID" value="KAK8483470.1"/>
    <property type="molecule type" value="Genomic_DNA"/>
</dbReference>
<keyword evidence="2" id="KW-1185">Reference proteome</keyword>
<dbReference type="Proteomes" id="UP001396334">
    <property type="component" value="Unassembled WGS sequence"/>
</dbReference>
<sequence>MATKSSPSHCSKRVCLCSPTHHPGSFRCSFHRSSGKVSSKSEASAPVPNFNRQKEDQSKATMALMMSTVSSSPSSKSSLMKAFLMQMIRPSNHRLQRRRDFHPKPSRFSSLHTSANGVAVSSSSFSS</sequence>
<protein>
    <submittedName>
        <fullName evidence="1">Uncharacterized protein</fullName>
    </submittedName>
</protein>
<dbReference type="PANTHER" id="PTHR33132">
    <property type="entry name" value="OSJNBB0118P14.9 PROTEIN"/>
    <property type="match status" value="1"/>
</dbReference>
<organism evidence="1 2">
    <name type="scientific">Hibiscus sabdariffa</name>
    <name type="common">roselle</name>
    <dbReference type="NCBI Taxonomy" id="183260"/>
    <lineage>
        <taxon>Eukaryota</taxon>
        <taxon>Viridiplantae</taxon>
        <taxon>Streptophyta</taxon>
        <taxon>Embryophyta</taxon>
        <taxon>Tracheophyta</taxon>
        <taxon>Spermatophyta</taxon>
        <taxon>Magnoliopsida</taxon>
        <taxon>eudicotyledons</taxon>
        <taxon>Gunneridae</taxon>
        <taxon>Pentapetalae</taxon>
        <taxon>rosids</taxon>
        <taxon>malvids</taxon>
        <taxon>Malvales</taxon>
        <taxon>Malvaceae</taxon>
        <taxon>Malvoideae</taxon>
        <taxon>Hibiscus</taxon>
    </lineage>
</organism>
<comment type="caution">
    <text evidence="1">The sequence shown here is derived from an EMBL/GenBank/DDBJ whole genome shotgun (WGS) entry which is preliminary data.</text>
</comment>
<gene>
    <name evidence="1" type="ORF">V6N11_031124</name>
</gene>
<evidence type="ECO:0000313" key="2">
    <source>
        <dbReference type="Proteomes" id="UP001396334"/>
    </source>
</evidence>
<reference evidence="1 2" key="1">
    <citation type="journal article" date="2024" name="G3 (Bethesda)">
        <title>Genome assembly of Hibiscus sabdariffa L. provides insights into metabolisms of medicinal natural products.</title>
        <authorList>
            <person name="Kim T."/>
        </authorList>
    </citation>
    <scope>NUCLEOTIDE SEQUENCE [LARGE SCALE GENOMIC DNA]</scope>
    <source>
        <strain evidence="1">TK-2024</strain>
        <tissue evidence="1">Old leaves</tissue>
    </source>
</reference>
<dbReference type="PANTHER" id="PTHR33132:SF132">
    <property type="entry name" value="SERINE-RICH PROTEIN"/>
    <property type="match status" value="1"/>
</dbReference>
<accession>A0ABR1ZS06</accession>
<name>A0ABR1ZS06_9ROSI</name>